<feature type="region of interest" description="Disordered" evidence="1">
    <location>
        <begin position="1"/>
        <end position="21"/>
    </location>
</feature>
<protein>
    <submittedName>
        <fullName evidence="2">Uncharacterized protein</fullName>
    </submittedName>
</protein>
<comment type="caution">
    <text evidence="2">The sequence shown here is derived from an EMBL/GenBank/DDBJ whole genome shotgun (WGS) entry which is preliminary data.</text>
</comment>
<accession>A0A5B7HWL0</accession>
<gene>
    <name evidence="2" type="ORF">E2C01_067107</name>
</gene>
<proteinExistence type="predicted"/>
<dbReference type="AlphaFoldDB" id="A0A5B7HWL0"/>
<evidence type="ECO:0000256" key="1">
    <source>
        <dbReference type="SAM" id="MobiDB-lite"/>
    </source>
</evidence>
<name>A0A5B7HWL0_PORTR</name>
<evidence type="ECO:0000313" key="3">
    <source>
        <dbReference type="Proteomes" id="UP000324222"/>
    </source>
</evidence>
<evidence type="ECO:0000313" key="2">
    <source>
        <dbReference type="EMBL" id="MPC72794.1"/>
    </source>
</evidence>
<keyword evidence="3" id="KW-1185">Reference proteome</keyword>
<organism evidence="2 3">
    <name type="scientific">Portunus trituberculatus</name>
    <name type="common">Swimming crab</name>
    <name type="synonym">Neptunus trituberculatus</name>
    <dbReference type="NCBI Taxonomy" id="210409"/>
    <lineage>
        <taxon>Eukaryota</taxon>
        <taxon>Metazoa</taxon>
        <taxon>Ecdysozoa</taxon>
        <taxon>Arthropoda</taxon>
        <taxon>Crustacea</taxon>
        <taxon>Multicrustacea</taxon>
        <taxon>Malacostraca</taxon>
        <taxon>Eumalacostraca</taxon>
        <taxon>Eucarida</taxon>
        <taxon>Decapoda</taxon>
        <taxon>Pleocyemata</taxon>
        <taxon>Brachyura</taxon>
        <taxon>Eubrachyura</taxon>
        <taxon>Portunoidea</taxon>
        <taxon>Portunidae</taxon>
        <taxon>Portuninae</taxon>
        <taxon>Portunus</taxon>
    </lineage>
</organism>
<dbReference type="EMBL" id="VSRR010035435">
    <property type="protein sequence ID" value="MPC72794.1"/>
    <property type="molecule type" value="Genomic_DNA"/>
</dbReference>
<dbReference type="Proteomes" id="UP000324222">
    <property type="component" value="Unassembled WGS sequence"/>
</dbReference>
<reference evidence="2 3" key="1">
    <citation type="submission" date="2019-05" db="EMBL/GenBank/DDBJ databases">
        <title>Another draft genome of Portunus trituberculatus and its Hox gene families provides insights of decapod evolution.</title>
        <authorList>
            <person name="Jeong J.-H."/>
            <person name="Song I."/>
            <person name="Kim S."/>
            <person name="Choi T."/>
            <person name="Kim D."/>
            <person name="Ryu S."/>
            <person name="Kim W."/>
        </authorList>
    </citation>
    <scope>NUCLEOTIDE SEQUENCE [LARGE SCALE GENOMIC DNA]</scope>
    <source>
        <tissue evidence="2">Muscle</tissue>
    </source>
</reference>
<sequence length="43" mass="4398">MRGVGAAARGGGTGAEEHQCHGSDVRWGVRCCGCCYSSPLLCV</sequence>